<evidence type="ECO:0000313" key="1">
    <source>
        <dbReference type="EMBL" id="KAL3400822.1"/>
    </source>
</evidence>
<keyword evidence="2" id="KW-1185">Reference proteome</keyword>
<comment type="caution">
    <text evidence="1">The sequence shown here is derived from an EMBL/GenBank/DDBJ whole genome shotgun (WGS) entry which is preliminary data.</text>
</comment>
<dbReference type="EMBL" id="JBJJXI010000050">
    <property type="protein sequence ID" value="KAL3400822.1"/>
    <property type="molecule type" value="Genomic_DNA"/>
</dbReference>
<gene>
    <name evidence="1" type="ORF">TKK_005962</name>
</gene>
<accession>A0ABD2X696</accession>
<dbReference type="Proteomes" id="UP001627154">
    <property type="component" value="Unassembled WGS sequence"/>
</dbReference>
<evidence type="ECO:0000313" key="2">
    <source>
        <dbReference type="Proteomes" id="UP001627154"/>
    </source>
</evidence>
<name>A0ABD2X696_9HYME</name>
<organism evidence="1 2">
    <name type="scientific">Trichogramma kaykai</name>
    <dbReference type="NCBI Taxonomy" id="54128"/>
    <lineage>
        <taxon>Eukaryota</taxon>
        <taxon>Metazoa</taxon>
        <taxon>Ecdysozoa</taxon>
        <taxon>Arthropoda</taxon>
        <taxon>Hexapoda</taxon>
        <taxon>Insecta</taxon>
        <taxon>Pterygota</taxon>
        <taxon>Neoptera</taxon>
        <taxon>Endopterygota</taxon>
        <taxon>Hymenoptera</taxon>
        <taxon>Apocrita</taxon>
        <taxon>Proctotrupomorpha</taxon>
        <taxon>Chalcidoidea</taxon>
        <taxon>Trichogrammatidae</taxon>
        <taxon>Trichogramma</taxon>
    </lineage>
</organism>
<reference evidence="1 2" key="1">
    <citation type="journal article" date="2024" name="bioRxiv">
        <title>A reference genome for Trichogramma kaykai: A tiny desert-dwelling parasitoid wasp with competing sex-ratio distorters.</title>
        <authorList>
            <person name="Culotta J."/>
            <person name="Lindsey A.R."/>
        </authorList>
    </citation>
    <scope>NUCLEOTIDE SEQUENCE [LARGE SCALE GENOMIC DNA]</scope>
    <source>
        <strain evidence="1 2">KSX58</strain>
    </source>
</reference>
<sequence>MPKQEKIQTLKALHPWNLIHHQTQIIFYTYSIYTFNNNNYINNSNNYSSSSNNNINKNNNNKSNKSLKTNFTINLWRLHPRKTRDIAHGAAWASLQAVVIASGAKCVRRSAESEGHGANFSFVTEIAIGLLSRLTWTAPHVWQIQRPKKSSLICAVHNRYN</sequence>
<dbReference type="AlphaFoldDB" id="A0ABD2X696"/>
<proteinExistence type="predicted"/>
<protein>
    <submittedName>
        <fullName evidence="1">Uncharacterized protein</fullName>
    </submittedName>
</protein>